<keyword evidence="9" id="KW-1185">Reference proteome</keyword>
<evidence type="ECO:0000256" key="6">
    <source>
        <dbReference type="SAM" id="Coils"/>
    </source>
</evidence>
<dbReference type="PANTHER" id="PTHR33405">
    <property type="entry name" value="PROTEIN FLX-LIKE 2"/>
    <property type="match status" value="1"/>
</dbReference>
<evidence type="ECO:0000313" key="8">
    <source>
        <dbReference type="EMBL" id="ERM99090.1"/>
    </source>
</evidence>
<sequence length="279" mass="31360">MSGRNRGPRHMVEDGRRGYRPGPPGIHEGPFIRGPGPVPRPIILEEELEIQHEEIRRLVGDNRRLAEDRMVLQQELGLAKEELHRLNMVISDIRAEKDAQVRDMIEKGLKLEAELRALEPMKAEATQLRSDAVKLNAMRQELTAQIQAMTQDLARAQADNQQIPMLRSEIDGLRQELVRARTAFEYEKKANAEQMEQRQAMEKNLISMAREVEKLRAELVGLEQRGGHYGLKLGSPEIGVGGPYGDGYGHHMGGGEKGPMYGVGSGAWGSYDKSRISRR</sequence>
<dbReference type="GO" id="GO:0030154">
    <property type="term" value="P:cell differentiation"/>
    <property type="evidence" value="ECO:0007669"/>
    <property type="project" value="UniProtKB-KW"/>
</dbReference>
<evidence type="ECO:0000256" key="1">
    <source>
        <dbReference type="ARBA" id="ARBA00005405"/>
    </source>
</evidence>
<dbReference type="KEGG" id="atr:18427118"/>
<dbReference type="GO" id="GO:0005634">
    <property type="term" value="C:nucleus"/>
    <property type="evidence" value="ECO:0007669"/>
    <property type="project" value="EnsemblPlants"/>
</dbReference>
<reference evidence="9" key="1">
    <citation type="journal article" date="2013" name="Science">
        <title>The Amborella genome and the evolution of flowering plants.</title>
        <authorList>
            <consortium name="Amborella Genome Project"/>
        </authorList>
    </citation>
    <scope>NUCLEOTIDE SEQUENCE [LARGE SCALE GENOMIC DNA]</scope>
</reference>
<dbReference type="AlphaFoldDB" id="W1NV07"/>
<dbReference type="EMBL" id="KI395058">
    <property type="protein sequence ID" value="ERM99090.1"/>
    <property type="molecule type" value="Genomic_DNA"/>
</dbReference>
<dbReference type="GO" id="GO:0009908">
    <property type="term" value="P:flower development"/>
    <property type="evidence" value="ECO:0007669"/>
    <property type="project" value="UniProtKB-KW"/>
</dbReference>
<comment type="similarity">
    <text evidence="1">Belongs to the FLX family.</text>
</comment>
<evidence type="ECO:0000256" key="2">
    <source>
        <dbReference type="ARBA" id="ARBA00022473"/>
    </source>
</evidence>
<evidence type="ECO:0000256" key="4">
    <source>
        <dbReference type="ARBA" id="ARBA00023054"/>
    </source>
</evidence>
<protein>
    <recommendedName>
        <fullName evidence="10">Protein FLX-like 3</fullName>
    </recommendedName>
</protein>
<dbReference type="HOGENOM" id="CLU_051930_1_1_1"/>
<evidence type="ECO:0008006" key="10">
    <source>
        <dbReference type="Google" id="ProtNLM"/>
    </source>
</evidence>
<dbReference type="eggNOG" id="ENOG502QTTR">
    <property type="taxonomic scope" value="Eukaryota"/>
</dbReference>
<feature type="region of interest" description="Disordered" evidence="7">
    <location>
        <begin position="1"/>
        <end position="34"/>
    </location>
</feature>
<dbReference type="Gramene" id="ERM99090">
    <property type="protein sequence ID" value="ERM99090"/>
    <property type="gene ID" value="AMTR_s00101p00119280"/>
</dbReference>
<evidence type="ECO:0000256" key="3">
    <source>
        <dbReference type="ARBA" id="ARBA00022782"/>
    </source>
</evidence>
<dbReference type="OMA" id="HEIHRIV"/>
<dbReference type="PANTHER" id="PTHR33405:SF20">
    <property type="entry name" value="PROTEIN FLX-LIKE 3"/>
    <property type="match status" value="1"/>
</dbReference>
<evidence type="ECO:0000256" key="7">
    <source>
        <dbReference type="SAM" id="MobiDB-lite"/>
    </source>
</evidence>
<organism evidence="8 9">
    <name type="scientific">Amborella trichopoda</name>
    <dbReference type="NCBI Taxonomy" id="13333"/>
    <lineage>
        <taxon>Eukaryota</taxon>
        <taxon>Viridiplantae</taxon>
        <taxon>Streptophyta</taxon>
        <taxon>Embryophyta</taxon>
        <taxon>Tracheophyta</taxon>
        <taxon>Spermatophyta</taxon>
        <taxon>Magnoliopsida</taxon>
        <taxon>Amborellales</taxon>
        <taxon>Amborellaceae</taxon>
        <taxon>Amborella</taxon>
    </lineage>
</organism>
<keyword evidence="3" id="KW-0221">Differentiation</keyword>
<keyword evidence="2" id="KW-0217">Developmental protein</keyword>
<evidence type="ECO:0000313" key="9">
    <source>
        <dbReference type="Proteomes" id="UP000017836"/>
    </source>
</evidence>
<name>W1NV07_AMBTC</name>
<keyword evidence="5" id="KW-0287">Flowering</keyword>
<feature type="coiled-coil region" evidence="6">
    <location>
        <begin position="125"/>
        <end position="159"/>
    </location>
</feature>
<gene>
    <name evidence="8" type="ORF">AMTR_s00101p00119280</name>
</gene>
<dbReference type="Proteomes" id="UP000017836">
    <property type="component" value="Unassembled WGS sequence"/>
</dbReference>
<accession>W1NV07</accession>
<dbReference type="OrthoDB" id="2018286at2759"/>
<dbReference type="InterPro" id="IPR040353">
    <property type="entry name" value="FLX/FLX-like"/>
</dbReference>
<feature type="coiled-coil region" evidence="6">
    <location>
        <begin position="191"/>
        <end position="225"/>
    </location>
</feature>
<evidence type="ECO:0000256" key="5">
    <source>
        <dbReference type="ARBA" id="ARBA00023089"/>
    </source>
</evidence>
<keyword evidence="4 6" id="KW-0175">Coiled coil</keyword>
<proteinExistence type="inferred from homology"/>